<evidence type="ECO:0000256" key="1">
    <source>
        <dbReference type="ARBA" id="ARBA00004141"/>
    </source>
</evidence>
<evidence type="ECO:0000256" key="3">
    <source>
        <dbReference type="ARBA" id="ARBA00022989"/>
    </source>
</evidence>
<gene>
    <name evidence="8" type="ORF">ATANTOWER_024974</name>
</gene>
<dbReference type="Proteomes" id="UP001345963">
    <property type="component" value="Unassembled WGS sequence"/>
</dbReference>
<dbReference type="Pfam" id="PF01094">
    <property type="entry name" value="ANF_receptor"/>
    <property type="match status" value="1"/>
</dbReference>
<feature type="domain" description="Receptor ligand binding region" evidence="7">
    <location>
        <begin position="8"/>
        <end position="225"/>
    </location>
</feature>
<dbReference type="PANTHER" id="PTHR24061">
    <property type="entry name" value="CALCIUM-SENSING RECEPTOR-RELATED"/>
    <property type="match status" value="1"/>
</dbReference>
<keyword evidence="9" id="KW-1185">Reference proteome</keyword>
<dbReference type="InterPro" id="IPR028082">
    <property type="entry name" value="Peripla_BP_I"/>
</dbReference>
<dbReference type="InterPro" id="IPR001828">
    <property type="entry name" value="ANF_lig-bd_rcpt"/>
</dbReference>
<accession>A0ABU7AZH6</accession>
<dbReference type="Gene3D" id="3.40.50.2300">
    <property type="match status" value="1"/>
</dbReference>
<evidence type="ECO:0000313" key="8">
    <source>
        <dbReference type="EMBL" id="MED6243677.1"/>
    </source>
</evidence>
<dbReference type="EMBL" id="JAHUTI010035224">
    <property type="protein sequence ID" value="MED6243677.1"/>
    <property type="molecule type" value="Genomic_DNA"/>
</dbReference>
<dbReference type="SUPFAM" id="SSF53822">
    <property type="entry name" value="Periplasmic binding protein-like I"/>
    <property type="match status" value="1"/>
</dbReference>
<name>A0ABU7AZH6_9TELE</name>
<evidence type="ECO:0000256" key="2">
    <source>
        <dbReference type="ARBA" id="ARBA00022692"/>
    </source>
</evidence>
<evidence type="ECO:0000259" key="7">
    <source>
        <dbReference type="Pfam" id="PF01094"/>
    </source>
</evidence>
<evidence type="ECO:0000256" key="4">
    <source>
        <dbReference type="ARBA" id="ARBA00023136"/>
    </source>
</evidence>
<comment type="subcellular location">
    <subcellularLocation>
        <location evidence="1">Membrane</location>
        <topology evidence="1">Multi-pass membrane protein</topology>
    </subcellularLocation>
</comment>
<organism evidence="8 9">
    <name type="scientific">Ataeniobius toweri</name>
    <dbReference type="NCBI Taxonomy" id="208326"/>
    <lineage>
        <taxon>Eukaryota</taxon>
        <taxon>Metazoa</taxon>
        <taxon>Chordata</taxon>
        <taxon>Craniata</taxon>
        <taxon>Vertebrata</taxon>
        <taxon>Euteleostomi</taxon>
        <taxon>Actinopterygii</taxon>
        <taxon>Neopterygii</taxon>
        <taxon>Teleostei</taxon>
        <taxon>Neoteleostei</taxon>
        <taxon>Acanthomorphata</taxon>
        <taxon>Ovalentaria</taxon>
        <taxon>Atherinomorphae</taxon>
        <taxon>Cyprinodontiformes</taxon>
        <taxon>Goodeidae</taxon>
        <taxon>Ataeniobius</taxon>
    </lineage>
</organism>
<dbReference type="InterPro" id="IPR000337">
    <property type="entry name" value="GPCR_3"/>
</dbReference>
<reference evidence="8 9" key="1">
    <citation type="submission" date="2021-07" db="EMBL/GenBank/DDBJ databases">
        <authorList>
            <person name="Palmer J.M."/>
        </authorList>
    </citation>
    <scope>NUCLEOTIDE SEQUENCE [LARGE SCALE GENOMIC DNA]</scope>
    <source>
        <strain evidence="8 9">AT_MEX2019</strain>
        <tissue evidence="8">Muscle</tissue>
    </source>
</reference>
<evidence type="ECO:0000256" key="6">
    <source>
        <dbReference type="ARBA" id="ARBA00023180"/>
    </source>
</evidence>
<sequence>MILRTQLMIHAIQEINQHSPRLLPNLNLGYDIYDTCDDVSLAIRAALQLLRNQSDPQRCLIPTLFDSSLPEPKTKVVIGERCSEVSIAIAKIFALPSVTQISYGSTSELLSIKEKFPNFLRTVSSDKFQTKAIYELVMYFLWQSVAIVGSSDEYGKYGTDSLLKLFSENNICVDFVEILPENFNEHHSPSELVKKFSNSKAEVIIMFTKDTYVLSSLKKLLNKISAEPG</sequence>
<keyword evidence="3" id="KW-1133">Transmembrane helix</keyword>
<dbReference type="InterPro" id="IPR000068">
    <property type="entry name" value="GPCR_3_Ca_sens_rcpt-rel"/>
</dbReference>
<keyword evidence="6" id="KW-0325">Glycoprotein</keyword>
<evidence type="ECO:0000256" key="5">
    <source>
        <dbReference type="ARBA" id="ARBA00023170"/>
    </source>
</evidence>
<protein>
    <recommendedName>
        <fullName evidence="7">Receptor ligand binding region domain-containing protein</fullName>
    </recommendedName>
</protein>
<comment type="caution">
    <text evidence="8">The sequence shown here is derived from an EMBL/GenBank/DDBJ whole genome shotgun (WGS) entry which is preliminary data.</text>
</comment>
<dbReference type="PANTHER" id="PTHR24061:SF422">
    <property type="entry name" value="G-PROTEIN COUPLED RECEPTORS FAMILY 3 PROFILE DOMAIN-CONTAINING PROTEIN"/>
    <property type="match status" value="1"/>
</dbReference>
<dbReference type="PRINTS" id="PR00248">
    <property type="entry name" value="GPCRMGR"/>
</dbReference>
<keyword evidence="5" id="KW-0675">Receptor</keyword>
<evidence type="ECO:0000313" key="9">
    <source>
        <dbReference type="Proteomes" id="UP001345963"/>
    </source>
</evidence>
<keyword evidence="2" id="KW-0812">Transmembrane</keyword>
<keyword evidence="4" id="KW-0472">Membrane</keyword>
<proteinExistence type="predicted"/>